<feature type="compositionally biased region" description="Basic and acidic residues" evidence="6">
    <location>
        <begin position="7"/>
        <end position="25"/>
    </location>
</feature>
<dbReference type="Gene3D" id="1.10.10.60">
    <property type="entry name" value="Homeodomain-like"/>
    <property type="match status" value="1"/>
</dbReference>
<dbReference type="GO" id="GO:0003700">
    <property type="term" value="F:DNA-binding transcription factor activity"/>
    <property type="evidence" value="ECO:0007669"/>
    <property type="project" value="InterPro"/>
</dbReference>
<evidence type="ECO:0000256" key="6">
    <source>
        <dbReference type="SAM" id="MobiDB-lite"/>
    </source>
</evidence>
<keyword evidence="1" id="KW-0678">Repressor</keyword>
<reference evidence="8 9" key="1">
    <citation type="journal article" date="2015" name="PLoS ONE">
        <title>Rice-Infecting Pseudomonas Genomes Are Highly Accessorized and Harbor Multiple Putative Virulence Mechanisms to Cause Sheath Brown Rot.</title>
        <authorList>
            <person name="Quibod I.L."/>
            <person name="Grande G."/>
            <person name="Oreiro E.G."/>
            <person name="Borja F.N."/>
            <person name="Dossa G.S."/>
            <person name="Mauleon R."/>
            <person name="Cruz C.V."/>
            <person name="Oliva R."/>
        </authorList>
    </citation>
    <scope>NUCLEOTIDE SEQUENCE [LARGE SCALE GENOMIC DNA]</scope>
    <source>
        <strain evidence="8 9">IRRI 6609</strain>
    </source>
</reference>
<dbReference type="PATRIC" id="fig|50340.43.peg.5598"/>
<dbReference type="PRINTS" id="PR00032">
    <property type="entry name" value="HTHARAC"/>
</dbReference>
<dbReference type="RefSeq" id="WP_054059382.1">
    <property type="nucleotide sequence ID" value="NZ_JAQMZR010000034.1"/>
</dbReference>
<feature type="region of interest" description="Disordered" evidence="6">
    <location>
        <begin position="1"/>
        <end position="25"/>
    </location>
</feature>
<proteinExistence type="predicted"/>
<gene>
    <name evidence="8" type="ORF">PF66_02228</name>
</gene>
<dbReference type="Proteomes" id="UP000037931">
    <property type="component" value="Unassembled WGS sequence"/>
</dbReference>
<organism evidence="8 9">
    <name type="scientific">Pseudomonas asplenii</name>
    <dbReference type="NCBI Taxonomy" id="53407"/>
    <lineage>
        <taxon>Bacteria</taxon>
        <taxon>Pseudomonadati</taxon>
        <taxon>Pseudomonadota</taxon>
        <taxon>Gammaproteobacteria</taxon>
        <taxon>Pseudomonadales</taxon>
        <taxon>Pseudomonadaceae</taxon>
        <taxon>Pseudomonas</taxon>
    </lineage>
</organism>
<name>A0A0N0VJW9_9PSED</name>
<keyword evidence="4" id="KW-0010">Activator</keyword>
<accession>A0A0N0VJW9</accession>
<keyword evidence="3" id="KW-0238">DNA-binding</keyword>
<keyword evidence="9" id="KW-1185">Reference proteome</keyword>
<dbReference type="InterPro" id="IPR003313">
    <property type="entry name" value="AraC-bd"/>
</dbReference>
<dbReference type="CDD" id="cd06124">
    <property type="entry name" value="cupin_NimR-like_N"/>
    <property type="match status" value="1"/>
</dbReference>
<dbReference type="Gene3D" id="2.60.120.10">
    <property type="entry name" value="Jelly Rolls"/>
    <property type="match status" value="1"/>
</dbReference>
<protein>
    <submittedName>
        <fullName evidence="8">Transcriptional regulator, AraC family</fullName>
    </submittedName>
</protein>
<dbReference type="PROSITE" id="PS01124">
    <property type="entry name" value="HTH_ARAC_FAMILY_2"/>
    <property type="match status" value="1"/>
</dbReference>
<evidence type="ECO:0000256" key="1">
    <source>
        <dbReference type="ARBA" id="ARBA00022491"/>
    </source>
</evidence>
<keyword evidence="2" id="KW-0805">Transcription regulation</keyword>
<dbReference type="EMBL" id="JSYZ01000007">
    <property type="protein sequence ID" value="KPA91345.1"/>
    <property type="molecule type" value="Genomic_DNA"/>
</dbReference>
<dbReference type="GO" id="GO:0043565">
    <property type="term" value="F:sequence-specific DNA binding"/>
    <property type="evidence" value="ECO:0007669"/>
    <property type="project" value="InterPro"/>
</dbReference>
<dbReference type="OrthoDB" id="9804543at2"/>
<dbReference type="FunFam" id="1.10.10.60:FF:000132">
    <property type="entry name" value="AraC family transcriptional regulator"/>
    <property type="match status" value="1"/>
</dbReference>
<dbReference type="InterPro" id="IPR009057">
    <property type="entry name" value="Homeodomain-like_sf"/>
</dbReference>
<evidence type="ECO:0000256" key="4">
    <source>
        <dbReference type="ARBA" id="ARBA00023159"/>
    </source>
</evidence>
<dbReference type="PANTHER" id="PTHR11019">
    <property type="entry name" value="HTH-TYPE TRANSCRIPTIONAL REGULATOR NIMR"/>
    <property type="match status" value="1"/>
</dbReference>
<dbReference type="SMART" id="SM00342">
    <property type="entry name" value="HTH_ARAC"/>
    <property type="match status" value="1"/>
</dbReference>
<evidence type="ECO:0000313" key="9">
    <source>
        <dbReference type="Proteomes" id="UP000037931"/>
    </source>
</evidence>
<sequence length="271" mass="31031">MNANIRRQSDSRKAEGHSDDHHDYQDLPRVITAFSRDQPAGSYNAPHSHPRGQFLYASKGLMRVASEQGIWYIPPQRGLWIPAGVVHDQVMLSDTRMRTIYVERSQAERFGERVKVIEVDTLLRELILALAEQPMLYPDDPPNRSIVTLILHKLEHSRTVPLEIPWPRDRRLVTICQQILEEPGKAQTIEQWSEVVGASSRTLIRLFISETGITYRQWVQQVRVARALTLLEAGEPVNRIADSLGFASPSAFSAMFRRLLGESPRDYQERD</sequence>
<dbReference type="STRING" id="50340.PF66_02228"/>
<evidence type="ECO:0000256" key="3">
    <source>
        <dbReference type="ARBA" id="ARBA00023125"/>
    </source>
</evidence>
<evidence type="ECO:0000256" key="2">
    <source>
        <dbReference type="ARBA" id="ARBA00023015"/>
    </source>
</evidence>
<dbReference type="GO" id="GO:0009893">
    <property type="term" value="P:positive regulation of metabolic process"/>
    <property type="evidence" value="ECO:0007669"/>
    <property type="project" value="UniProtKB-ARBA"/>
</dbReference>
<dbReference type="SUPFAM" id="SSF46689">
    <property type="entry name" value="Homeodomain-like"/>
    <property type="match status" value="1"/>
</dbReference>
<dbReference type="InterPro" id="IPR011051">
    <property type="entry name" value="RmlC_Cupin_sf"/>
</dbReference>
<dbReference type="PANTHER" id="PTHR11019:SF159">
    <property type="entry name" value="TRANSCRIPTIONAL REGULATOR-RELATED"/>
    <property type="match status" value="1"/>
</dbReference>
<keyword evidence="5" id="KW-0804">Transcription</keyword>
<dbReference type="PROSITE" id="PS00041">
    <property type="entry name" value="HTH_ARAC_FAMILY_1"/>
    <property type="match status" value="1"/>
</dbReference>
<comment type="caution">
    <text evidence="8">The sequence shown here is derived from an EMBL/GenBank/DDBJ whole genome shotgun (WGS) entry which is preliminary data.</text>
</comment>
<dbReference type="InterPro" id="IPR020449">
    <property type="entry name" value="Tscrpt_reg_AraC-type_HTH"/>
</dbReference>
<feature type="domain" description="HTH araC/xylS-type" evidence="7">
    <location>
        <begin position="170"/>
        <end position="270"/>
    </location>
</feature>
<dbReference type="SUPFAM" id="SSF51182">
    <property type="entry name" value="RmlC-like cupins"/>
    <property type="match status" value="1"/>
</dbReference>
<dbReference type="Pfam" id="PF12833">
    <property type="entry name" value="HTH_18"/>
    <property type="match status" value="1"/>
</dbReference>
<evidence type="ECO:0000259" key="7">
    <source>
        <dbReference type="PROSITE" id="PS01124"/>
    </source>
</evidence>
<dbReference type="InterPro" id="IPR018060">
    <property type="entry name" value="HTH_AraC"/>
</dbReference>
<evidence type="ECO:0000313" key="8">
    <source>
        <dbReference type="EMBL" id="KPA91345.1"/>
    </source>
</evidence>
<dbReference type="AlphaFoldDB" id="A0A0N0VJW9"/>
<dbReference type="Pfam" id="PF02311">
    <property type="entry name" value="AraC_binding"/>
    <property type="match status" value="1"/>
</dbReference>
<dbReference type="InterPro" id="IPR014710">
    <property type="entry name" value="RmlC-like_jellyroll"/>
</dbReference>
<dbReference type="InterPro" id="IPR018062">
    <property type="entry name" value="HTH_AraC-typ_CS"/>
</dbReference>
<evidence type="ECO:0000256" key="5">
    <source>
        <dbReference type="ARBA" id="ARBA00023163"/>
    </source>
</evidence>